<dbReference type="PANTHER" id="PTHR43133:SF63">
    <property type="entry name" value="RNA POLYMERASE SIGMA FACTOR FECI-RELATED"/>
    <property type="match status" value="1"/>
</dbReference>
<dbReference type="InterPro" id="IPR013325">
    <property type="entry name" value="RNA_pol_sigma_r2"/>
</dbReference>
<dbReference type="AlphaFoldDB" id="A0A239I021"/>
<dbReference type="InterPro" id="IPR013249">
    <property type="entry name" value="RNA_pol_sigma70_r4_t2"/>
</dbReference>
<organism evidence="6 7">
    <name type="scientific">Edaphosphingomonas laterariae</name>
    <dbReference type="NCBI Taxonomy" id="861865"/>
    <lineage>
        <taxon>Bacteria</taxon>
        <taxon>Pseudomonadati</taxon>
        <taxon>Pseudomonadota</taxon>
        <taxon>Alphaproteobacteria</taxon>
        <taxon>Sphingomonadales</taxon>
        <taxon>Rhizorhabdaceae</taxon>
        <taxon>Edaphosphingomonas</taxon>
    </lineage>
</organism>
<dbReference type="EMBL" id="FZOS01000020">
    <property type="protein sequence ID" value="SNS86353.1"/>
    <property type="molecule type" value="Genomic_DNA"/>
</dbReference>
<evidence type="ECO:0000256" key="1">
    <source>
        <dbReference type="ARBA" id="ARBA00010641"/>
    </source>
</evidence>
<dbReference type="SUPFAM" id="SSF88659">
    <property type="entry name" value="Sigma3 and sigma4 domains of RNA polymerase sigma factors"/>
    <property type="match status" value="1"/>
</dbReference>
<dbReference type="NCBIfam" id="TIGR02937">
    <property type="entry name" value="sigma70-ECF"/>
    <property type="match status" value="1"/>
</dbReference>
<dbReference type="InterPro" id="IPR036388">
    <property type="entry name" value="WH-like_DNA-bd_sf"/>
</dbReference>
<dbReference type="Gene3D" id="1.10.10.10">
    <property type="entry name" value="Winged helix-like DNA-binding domain superfamily/Winged helix DNA-binding domain"/>
    <property type="match status" value="1"/>
</dbReference>
<keyword evidence="2" id="KW-0805">Transcription regulation</keyword>
<sequence length="175" mass="19821">MAALGDSRADVSAVREALASRYRKPLIQWFRNRGLDPEASEDCAHESFVRLCGCETAVLHNPDAYLFRVASSVLADRRRRARVRYEDHHLPLEDFDAPSEEPTPARVFEDREALVQLATALNELPERTREIFLLNRLDKVSYGEIAVRFGISASAVEKHMMKAIAHLHARIARNG</sequence>
<keyword evidence="4" id="KW-0804">Transcription</keyword>
<evidence type="ECO:0000256" key="2">
    <source>
        <dbReference type="ARBA" id="ARBA00023015"/>
    </source>
</evidence>
<keyword evidence="7" id="KW-1185">Reference proteome</keyword>
<dbReference type="GO" id="GO:0003677">
    <property type="term" value="F:DNA binding"/>
    <property type="evidence" value="ECO:0007669"/>
    <property type="project" value="InterPro"/>
</dbReference>
<reference evidence="7" key="1">
    <citation type="submission" date="2017-06" db="EMBL/GenBank/DDBJ databases">
        <authorList>
            <person name="Varghese N."/>
            <person name="Submissions S."/>
        </authorList>
    </citation>
    <scope>NUCLEOTIDE SEQUENCE [LARGE SCALE GENOMIC DNA]</scope>
    <source>
        <strain evidence="7">LNB2</strain>
    </source>
</reference>
<dbReference type="Pfam" id="PF08281">
    <property type="entry name" value="Sigma70_r4_2"/>
    <property type="match status" value="1"/>
</dbReference>
<accession>A0A239I021</accession>
<dbReference type="OrthoDB" id="7628065at2"/>
<evidence type="ECO:0000256" key="4">
    <source>
        <dbReference type="ARBA" id="ARBA00023163"/>
    </source>
</evidence>
<evidence type="ECO:0000313" key="7">
    <source>
        <dbReference type="Proteomes" id="UP000198281"/>
    </source>
</evidence>
<dbReference type="InterPro" id="IPR039425">
    <property type="entry name" value="RNA_pol_sigma-70-like"/>
</dbReference>
<evidence type="ECO:0000256" key="3">
    <source>
        <dbReference type="ARBA" id="ARBA00023082"/>
    </source>
</evidence>
<evidence type="ECO:0000313" key="6">
    <source>
        <dbReference type="EMBL" id="SNS86353.1"/>
    </source>
</evidence>
<dbReference type="GO" id="GO:0016987">
    <property type="term" value="F:sigma factor activity"/>
    <property type="evidence" value="ECO:0007669"/>
    <property type="project" value="UniProtKB-KW"/>
</dbReference>
<gene>
    <name evidence="6" type="ORF">SAMN06295912_1208</name>
</gene>
<dbReference type="CDD" id="cd06171">
    <property type="entry name" value="Sigma70_r4"/>
    <property type="match status" value="1"/>
</dbReference>
<keyword evidence="3" id="KW-0731">Sigma factor</keyword>
<evidence type="ECO:0000259" key="5">
    <source>
        <dbReference type="Pfam" id="PF08281"/>
    </source>
</evidence>
<dbReference type="SUPFAM" id="SSF88946">
    <property type="entry name" value="Sigma2 domain of RNA polymerase sigma factors"/>
    <property type="match status" value="1"/>
</dbReference>
<dbReference type="RefSeq" id="WP_089220518.1">
    <property type="nucleotide sequence ID" value="NZ_FZOS01000020.1"/>
</dbReference>
<dbReference type="PANTHER" id="PTHR43133">
    <property type="entry name" value="RNA POLYMERASE ECF-TYPE SIGMA FACTO"/>
    <property type="match status" value="1"/>
</dbReference>
<dbReference type="Proteomes" id="UP000198281">
    <property type="component" value="Unassembled WGS sequence"/>
</dbReference>
<dbReference type="InterPro" id="IPR013324">
    <property type="entry name" value="RNA_pol_sigma_r3/r4-like"/>
</dbReference>
<name>A0A239I021_9SPHN</name>
<proteinExistence type="inferred from homology"/>
<comment type="similarity">
    <text evidence="1">Belongs to the sigma-70 factor family. ECF subfamily.</text>
</comment>
<protein>
    <submittedName>
        <fullName evidence="6">RNA polymerase sigma-70 factor, ECF subfamily</fullName>
    </submittedName>
</protein>
<feature type="domain" description="RNA polymerase sigma factor 70 region 4 type 2" evidence="5">
    <location>
        <begin position="115"/>
        <end position="167"/>
    </location>
</feature>
<dbReference type="InterPro" id="IPR014284">
    <property type="entry name" value="RNA_pol_sigma-70_dom"/>
</dbReference>
<dbReference type="Gene3D" id="1.10.1740.10">
    <property type="match status" value="1"/>
</dbReference>
<dbReference type="GO" id="GO:0006352">
    <property type="term" value="P:DNA-templated transcription initiation"/>
    <property type="evidence" value="ECO:0007669"/>
    <property type="project" value="InterPro"/>
</dbReference>